<dbReference type="InterPro" id="IPR003599">
    <property type="entry name" value="Ig_sub"/>
</dbReference>
<dbReference type="Pfam" id="PF07679">
    <property type="entry name" value="I-set"/>
    <property type="match status" value="1"/>
</dbReference>
<keyword evidence="2" id="KW-0677">Repeat</keyword>
<dbReference type="Gene3D" id="2.60.40.10">
    <property type="entry name" value="Immunoglobulins"/>
    <property type="match status" value="4"/>
</dbReference>
<dbReference type="GO" id="GO:0043005">
    <property type="term" value="C:neuron projection"/>
    <property type="evidence" value="ECO:0007669"/>
    <property type="project" value="TreeGrafter"/>
</dbReference>
<feature type="domain" description="Ig-like" evidence="5">
    <location>
        <begin position="184"/>
        <end position="270"/>
    </location>
</feature>
<evidence type="ECO:0000256" key="3">
    <source>
        <dbReference type="ARBA" id="ARBA00023157"/>
    </source>
</evidence>
<reference evidence="6" key="1">
    <citation type="submission" date="2016-06" db="UniProtKB">
        <authorList>
            <consortium name="WormBaseParasite"/>
        </authorList>
    </citation>
    <scope>IDENTIFICATION</scope>
</reference>
<dbReference type="PANTHER" id="PTHR12231">
    <property type="entry name" value="CTX-RELATED TYPE I TRANSMEMBRANE PROTEIN"/>
    <property type="match status" value="1"/>
</dbReference>
<dbReference type="PIRSF" id="PIRSF000615">
    <property type="entry name" value="TyrPK_CSF1-R"/>
    <property type="match status" value="1"/>
</dbReference>
<dbReference type="InterPro" id="IPR013098">
    <property type="entry name" value="Ig_I-set"/>
</dbReference>
<dbReference type="InterPro" id="IPR003598">
    <property type="entry name" value="Ig_sub2"/>
</dbReference>
<evidence type="ECO:0000256" key="4">
    <source>
        <dbReference type="ARBA" id="ARBA00023319"/>
    </source>
</evidence>
<dbReference type="SMART" id="SM00408">
    <property type="entry name" value="IGc2"/>
    <property type="match status" value="3"/>
</dbReference>
<evidence type="ECO:0000313" key="6">
    <source>
        <dbReference type="WBParaSite" id="GPUH_0002158701-mRNA-1"/>
    </source>
</evidence>
<dbReference type="WBParaSite" id="GPUH_0002158701-mRNA-1">
    <property type="protein sequence ID" value="GPUH_0002158701-mRNA-1"/>
    <property type="gene ID" value="GPUH_0002158701"/>
</dbReference>
<name>A0A183EKR9_9BILA</name>
<evidence type="ECO:0000256" key="2">
    <source>
        <dbReference type="ARBA" id="ARBA00022737"/>
    </source>
</evidence>
<protein>
    <submittedName>
        <fullName evidence="6">Ig-like domain-containing protein</fullName>
    </submittedName>
</protein>
<keyword evidence="3" id="KW-1015">Disulfide bond</keyword>
<sequence length="338" mass="37940">LRIFCRFEWLKNGEKLEIDGNRIVWQKPSQSGTIIVNEAQAGDQGYYQCYASNIFGTAVSSKIHVRLGVLDHFAPRGIRRLIVDEGKSLSIRCDVPHGVPKPSVFWLYRDAQQTSVIETIRRKHIAVDTEGTLHFSAVELHDGRQNLIYQCAATSPVLQGEYRAGNEFQLIVNANRKSNTTAVHRIWFSPDEVSVKAGEQLRLMCIFGGRPLPVVTWSKLNGKLPMARMKDLTSQEADYGKSLIIGNVRSEDAGIYECRSQHLFHQIHVTVTAAPFWKNNPPQDVDQPEESAAEIHCIASGTPAPIVQWFINGMPLHGIFYEKSGSFSFVHACIHKSM</sequence>
<keyword evidence="4" id="KW-0393">Immunoglobulin domain</keyword>
<feature type="domain" description="Ig-like" evidence="5">
    <location>
        <begin position="7"/>
        <end position="66"/>
    </location>
</feature>
<proteinExistence type="predicted"/>
<dbReference type="InterPro" id="IPR007110">
    <property type="entry name" value="Ig-like_dom"/>
</dbReference>
<dbReference type="SMART" id="SM00409">
    <property type="entry name" value="IG"/>
    <property type="match status" value="3"/>
</dbReference>
<organism evidence="6">
    <name type="scientific">Gongylonema pulchrum</name>
    <dbReference type="NCBI Taxonomy" id="637853"/>
    <lineage>
        <taxon>Eukaryota</taxon>
        <taxon>Metazoa</taxon>
        <taxon>Ecdysozoa</taxon>
        <taxon>Nematoda</taxon>
        <taxon>Chromadorea</taxon>
        <taxon>Rhabditida</taxon>
        <taxon>Spirurina</taxon>
        <taxon>Spiruromorpha</taxon>
        <taxon>Spiruroidea</taxon>
        <taxon>Gongylonematidae</taxon>
        <taxon>Gongylonema</taxon>
    </lineage>
</organism>
<dbReference type="InterPro" id="IPR051170">
    <property type="entry name" value="Neural/epithelial_adhesion"/>
</dbReference>
<dbReference type="PANTHER" id="PTHR12231:SF218">
    <property type="entry name" value="MICROFIBRILLAR-ASSOCIATED PROTEIN 3-LIKE"/>
    <property type="match status" value="1"/>
</dbReference>
<dbReference type="PROSITE" id="PS50835">
    <property type="entry name" value="IG_LIKE"/>
    <property type="match status" value="3"/>
</dbReference>
<keyword evidence="1" id="KW-0732">Signal</keyword>
<evidence type="ECO:0000256" key="1">
    <source>
        <dbReference type="ARBA" id="ARBA00022729"/>
    </source>
</evidence>
<dbReference type="AlphaFoldDB" id="A0A183EKR9"/>
<dbReference type="Pfam" id="PF13927">
    <property type="entry name" value="Ig_3"/>
    <property type="match status" value="1"/>
</dbReference>
<dbReference type="InterPro" id="IPR036179">
    <property type="entry name" value="Ig-like_dom_sf"/>
</dbReference>
<evidence type="ECO:0000259" key="5">
    <source>
        <dbReference type="PROSITE" id="PS50835"/>
    </source>
</evidence>
<dbReference type="InterPro" id="IPR013783">
    <property type="entry name" value="Ig-like_fold"/>
</dbReference>
<dbReference type="SUPFAM" id="SSF48726">
    <property type="entry name" value="Immunoglobulin"/>
    <property type="match status" value="4"/>
</dbReference>
<feature type="domain" description="Ig-like" evidence="5">
    <location>
        <begin position="75"/>
        <end position="155"/>
    </location>
</feature>
<accession>A0A183EKR9</accession>
<dbReference type="FunFam" id="2.60.40.10:FF:002544">
    <property type="entry name" value="L1 CAM ADhesion molecule homolog"/>
    <property type="match status" value="1"/>
</dbReference>